<evidence type="ECO:0000313" key="2">
    <source>
        <dbReference type="EMBL" id="JAE32164.1"/>
    </source>
</evidence>
<reference evidence="2" key="2">
    <citation type="journal article" date="2015" name="Data Brief">
        <title>Shoot transcriptome of the giant reed, Arundo donax.</title>
        <authorList>
            <person name="Barrero R.A."/>
            <person name="Guerrero F.D."/>
            <person name="Moolhuijzen P."/>
            <person name="Goolsby J.A."/>
            <person name="Tidwell J."/>
            <person name="Bellgard S.E."/>
            <person name="Bellgard M.I."/>
        </authorList>
    </citation>
    <scope>NUCLEOTIDE SEQUENCE</scope>
    <source>
        <tissue evidence="2">Shoot tissue taken approximately 20 cm above the soil surface</tissue>
    </source>
</reference>
<keyword evidence="1" id="KW-0732">Signal</keyword>
<name>A0A0A9H8P3_ARUDO</name>
<feature type="signal peptide" evidence="1">
    <location>
        <begin position="1"/>
        <end position="16"/>
    </location>
</feature>
<evidence type="ECO:0000256" key="1">
    <source>
        <dbReference type="SAM" id="SignalP"/>
    </source>
</evidence>
<proteinExistence type="predicted"/>
<dbReference type="AlphaFoldDB" id="A0A0A9H8P3"/>
<protein>
    <submittedName>
        <fullName evidence="2">Similar to haloacid dehalogenase-like hydrolase family protein</fullName>
    </submittedName>
</protein>
<sequence length="46" mass="5190">MNQYFLLVALPSVVVPYYSCKSCNDMGSTYHHLHSFGLERGLGLLQ</sequence>
<organism evidence="2">
    <name type="scientific">Arundo donax</name>
    <name type="common">Giant reed</name>
    <name type="synonym">Donax arundinaceus</name>
    <dbReference type="NCBI Taxonomy" id="35708"/>
    <lineage>
        <taxon>Eukaryota</taxon>
        <taxon>Viridiplantae</taxon>
        <taxon>Streptophyta</taxon>
        <taxon>Embryophyta</taxon>
        <taxon>Tracheophyta</taxon>
        <taxon>Spermatophyta</taxon>
        <taxon>Magnoliopsida</taxon>
        <taxon>Liliopsida</taxon>
        <taxon>Poales</taxon>
        <taxon>Poaceae</taxon>
        <taxon>PACMAD clade</taxon>
        <taxon>Arundinoideae</taxon>
        <taxon>Arundineae</taxon>
        <taxon>Arundo</taxon>
    </lineage>
</organism>
<keyword evidence="2" id="KW-0378">Hydrolase</keyword>
<dbReference type="EMBL" id="GBRH01165732">
    <property type="protein sequence ID" value="JAE32164.1"/>
    <property type="molecule type" value="Transcribed_RNA"/>
</dbReference>
<accession>A0A0A9H8P3</accession>
<dbReference type="GO" id="GO:0016787">
    <property type="term" value="F:hydrolase activity"/>
    <property type="evidence" value="ECO:0007669"/>
    <property type="project" value="UniProtKB-KW"/>
</dbReference>
<reference evidence="2" key="1">
    <citation type="submission" date="2014-09" db="EMBL/GenBank/DDBJ databases">
        <authorList>
            <person name="Magalhaes I.L.F."/>
            <person name="Oliveira U."/>
            <person name="Santos F.R."/>
            <person name="Vidigal T.H.D.A."/>
            <person name="Brescovit A.D."/>
            <person name="Santos A.J."/>
        </authorList>
    </citation>
    <scope>NUCLEOTIDE SEQUENCE</scope>
    <source>
        <tissue evidence="2">Shoot tissue taken approximately 20 cm above the soil surface</tissue>
    </source>
</reference>
<feature type="chain" id="PRO_5002045202" evidence="1">
    <location>
        <begin position="17"/>
        <end position="46"/>
    </location>
</feature>